<protein>
    <submittedName>
        <fullName evidence="3">Uncharacterized protein</fullName>
    </submittedName>
</protein>
<evidence type="ECO:0000313" key="3">
    <source>
        <dbReference type="EMBL" id="MCZ8400852.1"/>
    </source>
</evidence>
<feature type="compositionally biased region" description="Gly residues" evidence="1">
    <location>
        <begin position="90"/>
        <end position="109"/>
    </location>
</feature>
<sequence>MKFRMSQNSIFAVLLRSPWWMSAGVALLLSVGGFAALPLEYAAMGVFAAVPFAVIAIIAAYRQLRAPGGARRGGRGPAPPGPLGGPVAPPGGGGVLGAGGGGGTRARPP</sequence>
<feature type="non-terminal residue" evidence="3">
    <location>
        <position position="109"/>
    </location>
</feature>
<proteinExistence type="predicted"/>
<dbReference type="AlphaFoldDB" id="A0A9X3KVU2"/>
<keyword evidence="2" id="KW-1133">Transmembrane helix</keyword>
<feature type="transmembrane region" description="Helical" evidence="2">
    <location>
        <begin position="41"/>
        <end position="61"/>
    </location>
</feature>
<evidence type="ECO:0000256" key="1">
    <source>
        <dbReference type="SAM" id="MobiDB-lite"/>
    </source>
</evidence>
<feature type="compositionally biased region" description="Pro residues" evidence="1">
    <location>
        <begin position="77"/>
        <end position="89"/>
    </location>
</feature>
<gene>
    <name evidence="3" type="ORF">O9570_05325</name>
</gene>
<reference evidence="3" key="1">
    <citation type="submission" date="2022-12" db="EMBL/GenBank/DDBJ databases">
        <authorList>
            <person name="Voronina O.L."/>
            <person name="Kunda M.S."/>
            <person name="Ryzhova N."/>
            <person name="Aksenova E.I."/>
        </authorList>
    </citation>
    <scope>NUCLEOTIDE SEQUENCE</scope>
    <source>
        <strain evidence="3">SCCH136:Ach223948</strain>
    </source>
</reference>
<dbReference type="EMBL" id="JAPZVI010000003">
    <property type="protein sequence ID" value="MCZ8400852.1"/>
    <property type="molecule type" value="Genomic_DNA"/>
</dbReference>
<keyword evidence="2" id="KW-0472">Membrane</keyword>
<feature type="region of interest" description="Disordered" evidence="1">
    <location>
        <begin position="67"/>
        <end position="109"/>
    </location>
</feature>
<dbReference type="Proteomes" id="UP001141992">
    <property type="component" value="Unassembled WGS sequence"/>
</dbReference>
<accession>A0A9X3KVU2</accession>
<name>A0A9X3KVU2_ALCXX</name>
<evidence type="ECO:0000313" key="4">
    <source>
        <dbReference type="Proteomes" id="UP001141992"/>
    </source>
</evidence>
<organism evidence="3 4">
    <name type="scientific">Alcaligenes xylosoxydans xylosoxydans</name>
    <name type="common">Achromobacter xylosoxidans</name>
    <dbReference type="NCBI Taxonomy" id="85698"/>
    <lineage>
        <taxon>Bacteria</taxon>
        <taxon>Pseudomonadati</taxon>
        <taxon>Pseudomonadota</taxon>
        <taxon>Betaproteobacteria</taxon>
        <taxon>Burkholderiales</taxon>
        <taxon>Alcaligenaceae</taxon>
        <taxon>Achromobacter</taxon>
    </lineage>
</organism>
<keyword evidence="2" id="KW-0812">Transmembrane</keyword>
<feature type="transmembrane region" description="Helical" evidence="2">
    <location>
        <begin position="12"/>
        <end position="35"/>
    </location>
</feature>
<comment type="caution">
    <text evidence="3">The sequence shown here is derived from an EMBL/GenBank/DDBJ whole genome shotgun (WGS) entry which is preliminary data.</text>
</comment>
<evidence type="ECO:0000256" key="2">
    <source>
        <dbReference type="SAM" id="Phobius"/>
    </source>
</evidence>